<dbReference type="GO" id="GO:0016740">
    <property type="term" value="F:transferase activity"/>
    <property type="evidence" value="ECO:0007669"/>
    <property type="project" value="UniProtKB-KW"/>
</dbReference>
<evidence type="ECO:0000313" key="1">
    <source>
        <dbReference type="EMBL" id="SDY15676.1"/>
    </source>
</evidence>
<dbReference type="RefSeq" id="WP_090246164.1">
    <property type="nucleotide sequence ID" value="NZ_FNOU01000018.1"/>
</dbReference>
<keyword evidence="2" id="KW-1185">Reference proteome</keyword>
<name>A0A1H3HJF0_EUBBA</name>
<accession>A0A1H3HJF0</accession>
<dbReference type="AlphaFoldDB" id="A0A1H3HJF0"/>
<sequence>MDWENDCLEDGRVLMAVLKAAVDEGPLPPFVAKVQWERLYALAHFHRVANLAWFAMEKAAIPLPEALAKRWKEERDQAIVREIRFDVEREKLYGRFDAQGIAYLPLKGIVLKKLYPRPGMRWMSDHDILYQGTQQAAVVAVMSALGYETISLEGNHDVFHKAPIFNFEMHKALFPESSPFAAYWADPWERLVHPHGGDGYAMTERDFYLYFLMHFKKHLDGGGSGIRGLVDLYLLRQRPVDWDQMEAVLEALGLRHWHQDLVSLLDDVMAGRPLNAQSKGLFSYILTSGTYGTVENRIRNTLIQGDAAQPFSIPQKCLYVFHRLFPDYGFMCLWYPPLKEHPLLMPLAYARRLARGILKIKRSFYEFLVTMGL</sequence>
<dbReference type="InterPro" id="IPR039498">
    <property type="entry name" value="NTP_transf_5"/>
</dbReference>
<gene>
    <name evidence="1" type="ORF">SAMN04488579_11810</name>
</gene>
<dbReference type="EMBL" id="FNOU01000018">
    <property type="protein sequence ID" value="SDY15676.1"/>
    <property type="molecule type" value="Genomic_DNA"/>
</dbReference>
<keyword evidence="1" id="KW-0808">Transferase</keyword>
<organism evidence="1 2">
    <name type="scientific">Eubacterium barkeri</name>
    <name type="common">Clostridium barkeri</name>
    <dbReference type="NCBI Taxonomy" id="1528"/>
    <lineage>
        <taxon>Bacteria</taxon>
        <taxon>Bacillati</taxon>
        <taxon>Bacillota</taxon>
        <taxon>Clostridia</taxon>
        <taxon>Eubacteriales</taxon>
        <taxon>Eubacteriaceae</taxon>
        <taxon>Eubacterium</taxon>
    </lineage>
</organism>
<reference evidence="2" key="1">
    <citation type="submission" date="2016-10" db="EMBL/GenBank/DDBJ databases">
        <authorList>
            <person name="Varghese N."/>
            <person name="Submissions S."/>
        </authorList>
    </citation>
    <scope>NUCLEOTIDE SEQUENCE [LARGE SCALE GENOMIC DNA]</scope>
    <source>
        <strain evidence="2">VPI 5359</strain>
    </source>
</reference>
<protein>
    <submittedName>
        <fullName evidence="1">Uncharacterized nucleotidyltransferase</fullName>
    </submittedName>
</protein>
<dbReference type="STRING" id="1528.SAMN04488579_11810"/>
<dbReference type="Pfam" id="PF14907">
    <property type="entry name" value="NTP_transf_5"/>
    <property type="match status" value="1"/>
</dbReference>
<evidence type="ECO:0000313" key="2">
    <source>
        <dbReference type="Proteomes" id="UP000199652"/>
    </source>
</evidence>
<dbReference type="OrthoDB" id="9773927at2"/>
<proteinExistence type="predicted"/>
<dbReference type="Proteomes" id="UP000199652">
    <property type="component" value="Unassembled WGS sequence"/>
</dbReference>